<keyword evidence="3 6" id="KW-0597">Phosphoprotein</keyword>
<evidence type="ECO:0000313" key="13">
    <source>
        <dbReference type="Proteomes" id="UP000005741"/>
    </source>
</evidence>
<evidence type="ECO:0000256" key="6">
    <source>
        <dbReference type="PROSITE-ProRule" id="PRU00169"/>
    </source>
</evidence>
<evidence type="ECO:0000256" key="5">
    <source>
        <dbReference type="ARBA" id="ARBA00022777"/>
    </source>
</evidence>
<dbReference type="PROSITE" id="PS50113">
    <property type="entry name" value="PAC"/>
    <property type="match status" value="5"/>
</dbReference>
<dbReference type="PROSITE" id="PS50110">
    <property type="entry name" value="RESPONSE_REGULATORY"/>
    <property type="match status" value="1"/>
</dbReference>
<dbReference type="GO" id="GO:0004673">
    <property type="term" value="F:protein histidine kinase activity"/>
    <property type="evidence" value="ECO:0007669"/>
    <property type="project" value="UniProtKB-EC"/>
</dbReference>
<keyword evidence="5 12" id="KW-0418">Kinase</keyword>
<dbReference type="EC" id="2.7.13.3" evidence="2"/>
<dbReference type="InterPro" id="IPR005467">
    <property type="entry name" value="His_kinase_dom"/>
</dbReference>
<dbReference type="InterPro" id="IPR001789">
    <property type="entry name" value="Sig_transdc_resp-reg_receiver"/>
</dbReference>
<keyword evidence="4" id="KW-0808">Transferase</keyword>
<dbReference type="STRING" id="937775.Metlim_1993"/>
<dbReference type="Pfam" id="PF13426">
    <property type="entry name" value="PAS_9"/>
    <property type="match status" value="3"/>
</dbReference>
<feature type="modified residue" description="4-aspartylphosphate" evidence="6">
    <location>
        <position position="68"/>
    </location>
</feature>
<dbReference type="Gene3D" id="3.30.450.20">
    <property type="entry name" value="PAS domain"/>
    <property type="match status" value="5"/>
</dbReference>
<evidence type="ECO:0000256" key="1">
    <source>
        <dbReference type="ARBA" id="ARBA00000085"/>
    </source>
</evidence>
<name>H1YZH3_9EURY</name>
<dbReference type="PRINTS" id="PR00344">
    <property type="entry name" value="BCTRLSENSOR"/>
</dbReference>
<dbReference type="InterPro" id="IPR013655">
    <property type="entry name" value="PAS_fold_3"/>
</dbReference>
<dbReference type="Pfam" id="PF02518">
    <property type="entry name" value="HATPase_c"/>
    <property type="match status" value="1"/>
</dbReference>
<dbReference type="EMBL" id="CM001436">
    <property type="protein sequence ID" value="EHQ36082.1"/>
    <property type="molecule type" value="Genomic_DNA"/>
</dbReference>
<dbReference type="SUPFAM" id="SSF55874">
    <property type="entry name" value="ATPase domain of HSP90 chaperone/DNA topoisomerase II/histidine kinase"/>
    <property type="match status" value="1"/>
</dbReference>
<dbReference type="SMART" id="SM00086">
    <property type="entry name" value="PAC"/>
    <property type="match status" value="4"/>
</dbReference>
<dbReference type="InterPro" id="IPR035965">
    <property type="entry name" value="PAS-like_dom_sf"/>
</dbReference>
<accession>H1YZH3</accession>
<dbReference type="PROSITE" id="PS50835">
    <property type="entry name" value="IG_LIKE"/>
    <property type="match status" value="1"/>
</dbReference>
<dbReference type="OrthoDB" id="8127at2157"/>
<evidence type="ECO:0000259" key="10">
    <source>
        <dbReference type="PROSITE" id="PS50113"/>
    </source>
</evidence>
<dbReference type="SMART" id="SM00387">
    <property type="entry name" value="HATPase_c"/>
    <property type="match status" value="1"/>
</dbReference>
<dbReference type="NCBIfam" id="TIGR00229">
    <property type="entry name" value="sensory_box"/>
    <property type="match status" value="3"/>
</dbReference>
<dbReference type="CDD" id="cd00130">
    <property type="entry name" value="PAS"/>
    <property type="match status" value="3"/>
</dbReference>
<dbReference type="InterPro" id="IPR036890">
    <property type="entry name" value="HATPase_C_sf"/>
</dbReference>
<sequence>MEENLNNSLSGESSKRYNILHVDENPLLLSAGKTFLEESAGINVSTACGQKEAEKLLAGNVYDVIISDYRTDKIDGIKLLRSLRCRGDRTPFIIFTESRSADDAIEALNGGADFYLRKKMPPILQLPELYGRALSLAEEKKSSGIAVDYKNNLLSGIINGIPDVLAIQYADHTIECYNEAGYRLLGMTPDEVRNKKCYNLIGRDTECVECATREAVKTKKMQRIEKYVPELGLYLDCLSIPVLDEDENIVRIIEQLRDITEKKRTEDALHESEEKYEHLYNIMRMMCDNVPDMIWAKDTEKRYIFANKAACVNLLCAEDTAEPVGKTDLYFAERERARHPEDPEWHTFGEICSDSDQITMDVKVPQHFDEYGNIKGKFIFLDVHKAPFLNEKGEMIGTVGSARDITANKKAEEALLKSEERLTLTLDATNDGIWDWDIPTGNAFFSPRWYTMLGYEPDEMPASYDTWRGLVHPDDIGPAEKFIYETIRSGKDGYQLEFRMRAKAGDYRWIYARGSVVSRDEDGNPVRMVGTHTDITERKNAEIALRESENKFRTLVEKASQMLFLHDLDGNIIDVNRKAIKTTGYSRDELLSLNVADIDPDSDKRADNRWLWHDMPEYGDAVFEVRHRRKDGSVYPAEVHATKISIGGEYCILALVTDITERKRNEEALFESEKKYRDIFENSVTGLFRTTPKGIIVDANDSLARMYGYGSRTKLLKENVNAADMYANPAERERVLAVISENGIIENYEVTHVKRDKGLFKAIITARKVRDGDGNLLYCEGSVTDITKLRQTEDALYLANRKLQILSAITRHDILNNITVIRGFLDIIGDFDDYPLIKEYLESLDFSAKAIQDQIEFTREYEKLGVDRPAWLSISGIIRKTGRGKLSVSYECGEYLIYADPMLEKVFYNLMDNTVRHGEKATGVRVLCRVSDPDNSLIITWKDDGVGVLEESKETIFKRSCGKNTGFGLFLSREILSLTGIEIRENGIPGEGASFEITVPERSWQKGSADS</sequence>
<feature type="domain" description="PAS" evidence="9">
    <location>
        <begin position="418"/>
        <end position="490"/>
    </location>
</feature>
<feature type="domain" description="PAC" evidence="10">
    <location>
        <begin position="217"/>
        <end position="271"/>
    </location>
</feature>
<dbReference type="InterPro" id="IPR001610">
    <property type="entry name" value="PAC"/>
</dbReference>
<dbReference type="InterPro" id="IPR004358">
    <property type="entry name" value="Sig_transdc_His_kin-like_C"/>
</dbReference>
<dbReference type="HOGENOM" id="CLU_000445_114_58_2"/>
<dbReference type="Pfam" id="PF08448">
    <property type="entry name" value="PAS_4"/>
    <property type="match status" value="1"/>
</dbReference>
<dbReference type="GO" id="GO:0000160">
    <property type="term" value="P:phosphorelay signal transduction system"/>
    <property type="evidence" value="ECO:0007669"/>
    <property type="project" value="InterPro"/>
</dbReference>
<dbReference type="Gene3D" id="3.30.565.10">
    <property type="entry name" value="Histidine kinase-like ATPase, C-terminal domain"/>
    <property type="match status" value="1"/>
</dbReference>
<dbReference type="SUPFAM" id="SSF52172">
    <property type="entry name" value="CheY-like"/>
    <property type="match status" value="1"/>
</dbReference>
<dbReference type="SMART" id="SM00448">
    <property type="entry name" value="REC"/>
    <property type="match status" value="1"/>
</dbReference>
<dbReference type="InterPro" id="IPR000700">
    <property type="entry name" value="PAS-assoc_C"/>
</dbReference>
<dbReference type="InterPro" id="IPR003594">
    <property type="entry name" value="HATPase_dom"/>
</dbReference>
<dbReference type="InterPro" id="IPR052162">
    <property type="entry name" value="Sensor_kinase/Photoreceptor"/>
</dbReference>
<evidence type="ECO:0000259" key="7">
    <source>
        <dbReference type="PROSITE" id="PS50109"/>
    </source>
</evidence>
<dbReference type="PROSITE" id="PS50109">
    <property type="entry name" value="HIS_KIN"/>
    <property type="match status" value="1"/>
</dbReference>
<keyword evidence="13" id="KW-1185">Reference proteome</keyword>
<protein>
    <recommendedName>
        <fullName evidence="2">histidine kinase</fullName>
        <ecNumber evidence="2">2.7.13.3</ecNumber>
    </recommendedName>
</protein>
<gene>
    <name evidence="12" type="ORF">Metlim_1993</name>
</gene>
<evidence type="ECO:0000259" key="9">
    <source>
        <dbReference type="PROSITE" id="PS50112"/>
    </source>
</evidence>
<dbReference type="CDD" id="cd00156">
    <property type="entry name" value="REC"/>
    <property type="match status" value="1"/>
</dbReference>
<dbReference type="Proteomes" id="UP000005741">
    <property type="component" value="Chromosome"/>
</dbReference>
<evidence type="ECO:0000259" key="11">
    <source>
        <dbReference type="PROSITE" id="PS50835"/>
    </source>
</evidence>
<dbReference type="SUPFAM" id="SSF55785">
    <property type="entry name" value="PYP-like sensor domain (PAS domain)"/>
    <property type="match status" value="5"/>
</dbReference>
<evidence type="ECO:0000256" key="4">
    <source>
        <dbReference type="ARBA" id="ARBA00022679"/>
    </source>
</evidence>
<dbReference type="PANTHER" id="PTHR43304:SF1">
    <property type="entry name" value="PAC DOMAIN-CONTAINING PROTEIN"/>
    <property type="match status" value="1"/>
</dbReference>
<feature type="domain" description="PAC" evidence="10">
    <location>
        <begin position="621"/>
        <end position="671"/>
    </location>
</feature>
<dbReference type="PROSITE" id="PS50112">
    <property type="entry name" value="PAS"/>
    <property type="match status" value="3"/>
</dbReference>
<evidence type="ECO:0000256" key="2">
    <source>
        <dbReference type="ARBA" id="ARBA00012438"/>
    </source>
</evidence>
<feature type="domain" description="PAC" evidence="10">
    <location>
        <begin position="494"/>
        <end position="547"/>
    </location>
</feature>
<evidence type="ECO:0000313" key="12">
    <source>
        <dbReference type="EMBL" id="EHQ36082.1"/>
    </source>
</evidence>
<comment type="catalytic activity">
    <reaction evidence="1">
        <text>ATP + protein L-histidine = ADP + protein N-phospho-L-histidine.</text>
        <dbReference type="EC" id="2.7.13.3"/>
    </reaction>
</comment>
<feature type="domain" description="Ig-like" evidence="11">
    <location>
        <begin position="901"/>
        <end position="945"/>
    </location>
</feature>
<feature type="domain" description="PAS" evidence="9">
    <location>
        <begin position="672"/>
        <end position="709"/>
    </location>
</feature>
<dbReference type="Gene3D" id="3.40.50.2300">
    <property type="match status" value="1"/>
</dbReference>
<dbReference type="Pfam" id="PF08447">
    <property type="entry name" value="PAS_3"/>
    <property type="match status" value="1"/>
</dbReference>
<reference evidence="12 13" key="1">
    <citation type="submission" date="2011-10" db="EMBL/GenBank/DDBJ databases">
        <title>The Improved High-Quality Draft genome of Methanoplanus limicola DSM 2279.</title>
        <authorList>
            <consortium name="US DOE Joint Genome Institute (JGI-PGF)"/>
            <person name="Lucas S."/>
            <person name="Copeland A."/>
            <person name="Lapidus A."/>
            <person name="Glavina del Rio T."/>
            <person name="Dalin E."/>
            <person name="Tice H."/>
            <person name="Bruce D."/>
            <person name="Goodwin L."/>
            <person name="Pitluck S."/>
            <person name="Peters L."/>
            <person name="Mikhailova N."/>
            <person name="Lu M."/>
            <person name="Kyrpides N."/>
            <person name="Mavromatis K."/>
            <person name="Ivanova N."/>
            <person name="Markowitz V."/>
            <person name="Cheng J.-F."/>
            <person name="Hugenholtz P."/>
            <person name="Woyke T."/>
            <person name="Wu D."/>
            <person name="Wirth R."/>
            <person name="Brambilla E.-M."/>
            <person name="Klenk H.-P."/>
            <person name="Eisen J.A."/>
        </authorList>
    </citation>
    <scope>NUCLEOTIDE SEQUENCE [LARGE SCALE GENOMIC DNA]</scope>
    <source>
        <strain evidence="12 13">DSM 2279</strain>
    </source>
</reference>
<dbReference type="Pfam" id="PF00072">
    <property type="entry name" value="Response_reg"/>
    <property type="match status" value="1"/>
</dbReference>
<evidence type="ECO:0000256" key="3">
    <source>
        <dbReference type="ARBA" id="ARBA00022553"/>
    </source>
</evidence>
<dbReference type="InterPro" id="IPR013656">
    <property type="entry name" value="PAS_4"/>
</dbReference>
<dbReference type="SMART" id="SM00091">
    <property type="entry name" value="PAS"/>
    <property type="match status" value="5"/>
</dbReference>
<feature type="domain" description="PAC" evidence="10">
    <location>
        <begin position="746"/>
        <end position="798"/>
    </location>
</feature>
<feature type="domain" description="PAC" evidence="10">
    <location>
        <begin position="358"/>
        <end position="417"/>
    </location>
</feature>
<organism evidence="12 13">
    <name type="scientific">Methanoplanus limicola DSM 2279</name>
    <dbReference type="NCBI Taxonomy" id="937775"/>
    <lineage>
        <taxon>Archaea</taxon>
        <taxon>Methanobacteriati</taxon>
        <taxon>Methanobacteriota</taxon>
        <taxon>Stenosarchaea group</taxon>
        <taxon>Methanomicrobia</taxon>
        <taxon>Methanomicrobiales</taxon>
        <taxon>Methanomicrobiaceae</taxon>
        <taxon>Methanoplanus</taxon>
    </lineage>
</organism>
<dbReference type="PANTHER" id="PTHR43304">
    <property type="entry name" value="PHYTOCHROME-LIKE PROTEIN CPH1"/>
    <property type="match status" value="1"/>
</dbReference>
<feature type="domain" description="Histidine kinase" evidence="7">
    <location>
        <begin position="903"/>
        <end position="1003"/>
    </location>
</feature>
<dbReference type="InterPro" id="IPR007110">
    <property type="entry name" value="Ig-like_dom"/>
</dbReference>
<feature type="domain" description="Response regulatory" evidence="8">
    <location>
        <begin position="18"/>
        <end position="133"/>
    </location>
</feature>
<dbReference type="InParanoid" id="H1YZH3"/>
<evidence type="ECO:0000259" key="8">
    <source>
        <dbReference type="PROSITE" id="PS50110"/>
    </source>
</evidence>
<dbReference type="AlphaFoldDB" id="H1YZH3"/>
<feature type="domain" description="PAS" evidence="9">
    <location>
        <begin position="548"/>
        <end position="592"/>
    </location>
</feature>
<dbReference type="RefSeq" id="WP_004078279.1">
    <property type="nucleotide sequence ID" value="NZ_CM001436.1"/>
</dbReference>
<dbReference type="InterPro" id="IPR011006">
    <property type="entry name" value="CheY-like_superfamily"/>
</dbReference>
<dbReference type="InterPro" id="IPR000014">
    <property type="entry name" value="PAS"/>
</dbReference>
<proteinExistence type="predicted"/>